<evidence type="ECO:0000313" key="3">
    <source>
        <dbReference type="Proteomes" id="UP000265520"/>
    </source>
</evidence>
<evidence type="ECO:0000256" key="1">
    <source>
        <dbReference type="SAM" id="MobiDB-lite"/>
    </source>
</evidence>
<accession>A0A392R3C8</accession>
<organism evidence="2 3">
    <name type="scientific">Trifolium medium</name>
    <dbReference type="NCBI Taxonomy" id="97028"/>
    <lineage>
        <taxon>Eukaryota</taxon>
        <taxon>Viridiplantae</taxon>
        <taxon>Streptophyta</taxon>
        <taxon>Embryophyta</taxon>
        <taxon>Tracheophyta</taxon>
        <taxon>Spermatophyta</taxon>
        <taxon>Magnoliopsida</taxon>
        <taxon>eudicotyledons</taxon>
        <taxon>Gunneridae</taxon>
        <taxon>Pentapetalae</taxon>
        <taxon>rosids</taxon>
        <taxon>fabids</taxon>
        <taxon>Fabales</taxon>
        <taxon>Fabaceae</taxon>
        <taxon>Papilionoideae</taxon>
        <taxon>50 kb inversion clade</taxon>
        <taxon>NPAAA clade</taxon>
        <taxon>Hologalegina</taxon>
        <taxon>IRL clade</taxon>
        <taxon>Trifolieae</taxon>
        <taxon>Trifolium</taxon>
    </lineage>
</organism>
<sequence>MPDHRRPARRSSDWRSGGMWFSGGPPATNTAVDGGAPTAGHPQPPFNI</sequence>
<protein>
    <submittedName>
        <fullName evidence="2">Uncharacterized protein</fullName>
    </submittedName>
</protein>
<feature type="region of interest" description="Disordered" evidence="1">
    <location>
        <begin position="1"/>
        <end position="48"/>
    </location>
</feature>
<proteinExistence type="predicted"/>
<dbReference type="AlphaFoldDB" id="A0A392R3C8"/>
<feature type="compositionally biased region" description="Basic and acidic residues" evidence="1">
    <location>
        <begin position="1"/>
        <end position="13"/>
    </location>
</feature>
<evidence type="ECO:0000313" key="2">
    <source>
        <dbReference type="EMBL" id="MCI30604.1"/>
    </source>
</evidence>
<name>A0A392R3C8_9FABA</name>
<comment type="caution">
    <text evidence="2">The sequence shown here is derived from an EMBL/GenBank/DDBJ whole genome shotgun (WGS) entry which is preliminary data.</text>
</comment>
<dbReference type="EMBL" id="LXQA010180914">
    <property type="protein sequence ID" value="MCI30604.1"/>
    <property type="molecule type" value="Genomic_DNA"/>
</dbReference>
<reference evidence="2 3" key="1">
    <citation type="journal article" date="2018" name="Front. Plant Sci.">
        <title>Red Clover (Trifolium pratense) and Zigzag Clover (T. medium) - A Picture of Genomic Similarities and Differences.</title>
        <authorList>
            <person name="Dluhosova J."/>
            <person name="Istvanek J."/>
            <person name="Nedelnik J."/>
            <person name="Repkova J."/>
        </authorList>
    </citation>
    <scope>NUCLEOTIDE SEQUENCE [LARGE SCALE GENOMIC DNA]</scope>
    <source>
        <strain evidence="3">cv. 10/8</strain>
        <tissue evidence="2">Leaf</tissue>
    </source>
</reference>
<keyword evidence="3" id="KW-1185">Reference proteome</keyword>
<dbReference type="Proteomes" id="UP000265520">
    <property type="component" value="Unassembled WGS sequence"/>
</dbReference>